<accession>A0A2U3BAF3</accession>
<dbReference type="Pfam" id="PF05494">
    <property type="entry name" value="MlaC"/>
    <property type="match status" value="1"/>
</dbReference>
<feature type="chain" id="PRO_5015439660" evidence="1">
    <location>
        <begin position="26"/>
        <end position="222"/>
    </location>
</feature>
<dbReference type="AlphaFoldDB" id="A0A2U3BAF3"/>
<evidence type="ECO:0000313" key="2">
    <source>
        <dbReference type="EMBL" id="PWI33779.1"/>
    </source>
</evidence>
<protein>
    <submittedName>
        <fullName evidence="2">Toluene tolerance protein</fullName>
    </submittedName>
</protein>
<dbReference type="OrthoDB" id="9787053at2"/>
<dbReference type="InterPro" id="IPR008869">
    <property type="entry name" value="MlaC/ttg2D"/>
</dbReference>
<evidence type="ECO:0000313" key="3">
    <source>
        <dbReference type="Proteomes" id="UP000245362"/>
    </source>
</evidence>
<organism evidence="2 3">
    <name type="scientific">Vibrio albus</name>
    <dbReference type="NCBI Taxonomy" id="2200953"/>
    <lineage>
        <taxon>Bacteria</taxon>
        <taxon>Pseudomonadati</taxon>
        <taxon>Pseudomonadota</taxon>
        <taxon>Gammaproteobacteria</taxon>
        <taxon>Vibrionales</taxon>
        <taxon>Vibrionaceae</taxon>
        <taxon>Vibrio</taxon>
    </lineage>
</organism>
<dbReference type="PANTHER" id="PTHR36573:SF1">
    <property type="entry name" value="INTERMEMBRANE PHOSPHOLIPID TRANSPORT SYSTEM BINDING PROTEIN MLAC"/>
    <property type="match status" value="1"/>
</dbReference>
<dbReference type="PANTHER" id="PTHR36573">
    <property type="entry name" value="INTERMEMBRANE PHOSPHOLIPID TRANSPORT SYSTEM BINDING PROTEIN MLAC"/>
    <property type="match status" value="1"/>
</dbReference>
<proteinExistence type="predicted"/>
<dbReference type="Gene3D" id="3.10.450.710">
    <property type="entry name" value="Tgt2/MlaC"/>
    <property type="match status" value="1"/>
</dbReference>
<evidence type="ECO:0000256" key="1">
    <source>
        <dbReference type="SAM" id="SignalP"/>
    </source>
</evidence>
<dbReference type="Proteomes" id="UP000245362">
    <property type="component" value="Unassembled WGS sequence"/>
</dbReference>
<keyword evidence="1" id="KW-0732">Signal</keyword>
<name>A0A2U3BAF3_9VIBR</name>
<dbReference type="InterPro" id="IPR042245">
    <property type="entry name" value="Tgt2/MlaC_sf"/>
</dbReference>
<gene>
    <name evidence="2" type="ORF">DI392_08525</name>
</gene>
<dbReference type="EMBL" id="QFWT01000004">
    <property type="protein sequence ID" value="PWI33779.1"/>
    <property type="molecule type" value="Genomic_DNA"/>
</dbReference>
<dbReference type="PIRSF" id="PIRSF004649">
    <property type="entry name" value="MlaC"/>
    <property type="match status" value="1"/>
</dbReference>
<reference evidence="2 3" key="1">
    <citation type="submission" date="2018-05" db="EMBL/GenBank/DDBJ databases">
        <title>Vibrio limimaris sp. nov., isolated from marine sediment.</title>
        <authorList>
            <person name="Li C.-M."/>
        </authorList>
    </citation>
    <scope>NUCLEOTIDE SEQUENCE [LARGE SCALE GENOMIC DNA]</scope>
    <source>
        <strain evidence="2 3">E4404</strain>
    </source>
</reference>
<comment type="caution">
    <text evidence="2">The sequence shown here is derived from an EMBL/GenBank/DDBJ whole genome shotgun (WGS) entry which is preliminary data.</text>
</comment>
<keyword evidence="3" id="KW-1185">Reference proteome</keyword>
<sequence length="222" mass="25344">MKWYKRAVRFLACIALLSASTPLLAQQVVDKTQPYEMIKIVAEKTFDRLKSEKEQIQADPNLLKTVVKEELMPYVNYQYAALKLLGPHLKGADRSDVKEFITAFEKYLVTTYAQALTLYTDQSVEFEPKPSIPDDRRIVTIKLDIIDAPRPNIKIEFKLRKDKKSSEWEAFDMVAEGISMLSSKQSEWNGVIRKDGIPAVSKELARLAALPISFDSKQDSQQ</sequence>
<feature type="signal peptide" evidence="1">
    <location>
        <begin position="1"/>
        <end position="25"/>
    </location>
</feature>